<feature type="disulfide bond" evidence="7">
    <location>
        <begin position="6"/>
        <end position="20"/>
    </location>
</feature>
<gene>
    <name evidence="9" type="ORF">BCR32DRAFT_202032</name>
</gene>
<dbReference type="SMART" id="SM00270">
    <property type="entry name" value="ChtBD1"/>
    <property type="match status" value="2"/>
</dbReference>
<accession>A0A1Y1XCT6</accession>
<dbReference type="InterPro" id="IPR036861">
    <property type="entry name" value="Endochitinase-like_sf"/>
</dbReference>
<keyword evidence="7" id="KW-1015">Disulfide bond</keyword>
<evidence type="ECO:0000256" key="1">
    <source>
        <dbReference type="ARBA" id="ARBA00001941"/>
    </source>
</evidence>
<evidence type="ECO:0000256" key="3">
    <source>
        <dbReference type="ARBA" id="ARBA00022723"/>
    </source>
</evidence>
<comment type="caution">
    <text evidence="7">Lacks conserved residue(s) required for the propagation of feature annotation.</text>
</comment>
<reference evidence="9 10" key="1">
    <citation type="submission" date="2016-08" db="EMBL/GenBank/DDBJ databases">
        <title>A Parts List for Fungal Cellulosomes Revealed by Comparative Genomics.</title>
        <authorList>
            <consortium name="DOE Joint Genome Institute"/>
            <person name="Haitjema C.H."/>
            <person name="Gilmore S.P."/>
            <person name="Henske J.K."/>
            <person name="Solomon K.V."/>
            <person name="De Groot R."/>
            <person name="Kuo A."/>
            <person name="Mondo S.J."/>
            <person name="Salamov A.A."/>
            <person name="Labutti K."/>
            <person name="Zhao Z."/>
            <person name="Chiniquy J."/>
            <person name="Barry K."/>
            <person name="Brewer H.M."/>
            <person name="Purvine S.O."/>
            <person name="Wright A.T."/>
            <person name="Boxma B."/>
            <person name="Van Alen T."/>
            <person name="Hackstein J.H."/>
            <person name="Baker S.E."/>
            <person name="Grigoriev I.V."/>
            <person name="O'Malley M.A."/>
        </authorList>
    </citation>
    <scope>NUCLEOTIDE SEQUENCE [LARGE SCALE GENOMIC DNA]</scope>
    <source>
        <strain evidence="9 10">S4</strain>
    </source>
</reference>
<evidence type="ECO:0000256" key="4">
    <source>
        <dbReference type="ARBA" id="ARBA00022729"/>
    </source>
</evidence>
<dbReference type="Gene3D" id="3.30.60.10">
    <property type="entry name" value="Endochitinase-like"/>
    <property type="match status" value="2"/>
</dbReference>
<dbReference type="EMBL" id="MCFG01000077">
    <property type="protein sequence ID" value="ORX83246.1"/>
    <property type="molecule type" value="Genomic_DNA"/>
</dbReference>
<name>A0A1Y1XCT6_9FUNG</name>
<dbReference type="GO" id="GO:0046872">
    <property type="term" value="F:metal ion binding"/>
    <property type="evidence" value="ECO:0007669"/>
    <property type="project" value="UniProtKB-KW"/>
</dbReference>
<evidence type="ECO:0000256" key="5">
    <source>
        <dbReference type="ARBA" id="ARBA00022801"/>
    </source>
</evidence>
<dbReference type="GO" id="GO:0008061">
    <property type="term" value="F:chitin binding"/>
    <property type="evidence" value="ECO:0007669"/>
    <property type="project" value="UniProtKB-UniRule"/>
</dbReference>
<dbReference type="SUPFAM" id="SSF57016">
    <property type="entry name" value="Plant lectins/antimicrobial peptides"/>
    <property type="match status" value="2"/>
</dbReference>
<dbReference type="InterPro" id="IPR018371">
    <property type="entry name" value="Chitin-binding_1_CS"/>
</dbReference>
<dbReference type="GO" id="GO:0016787">
    <property type="term" value="F:hydrolase activity"/>
    <property type="evidence" value="ECO:0007669"/>
    <property type="project" value="UniProtKB-KW"/>
</dbReference>
<evidence type="ECO:0000313" key="9">
    <source>
        <dbReference type="EMBL" id="ORX83246.1"/>
    </source>
</evidence>
<dbReference type="PROSITE" id="PS50941">
    <property type="entry name" value="CHIT_BIND_I_2"/>
    <property type="match status" value="2"/>
</dbReference>
<dbReference type="PANTHER" id="PTHR46471:SF2">
    <property type="entry name" value="CHITIN DEACETYLASE-RELATED"/>
    <property type="match status" value="1"/>
</dbReference>
<dbReference type="PANTHER" id="PTHR46471">
    <property type="entry name" value="CHITIN DEACETYLASE"/>
    <property type="match status" value="1"/>
</dbReference>
<reference evidence="9 10" key="2">
    <citation type="submission" date="2016-08" db="EMBL/GenBank/DDBJ databases">
        <title>Pervasive Adenine N6-methylation of Active Genes in Fungi.</title>
        <authorList>
            <consortium name="DOE Joint Genome Institute"/>
            <person name="Mondo S.J."/>
            <person name="Dannebaum R.O."/>
            <person name="Kuo R.C."/>
            <person name="Labutti K."/>
            <person name="Haridas S."/>
            <person name="Kuo A."/>
            <person name="Salamov A."/>
            <person name="Ahrendt S.R."/>
            <person name="Lipzen A."/>
            <person name="Sullivan W."/>
            <person name="Andreopoulos W.B."/>
            <person name="Clum A."/>
            <person name="Lindquist E."/>
            <person name="Daum C."/>
            <person name="Ramamoorthy G.K."/>
            <person name="Gryganskyi A."/>
            <person name="Culley D."/>
            <person name="Magnuson J.K."/>
            <person name="James T.Y."/>
            <person name="O'Malley M.A."/>
            <person name="Stajich J.E."/>
            <person name="Spatafora J.W."/>
            <person name="Visel A."/>
            <person name="Grigoriev I.V."/>
        </authorList>
    </citation>
    <scope>NUCLEOTIDE SEQUENCE [LARGE SCALE GENOMIC DNA]</scope>
    <source>
        <strain evidence="9 10">S4</strain>
    </source>
</reference>
<evidence type="ECO:0000313" key="10">
    <source>
        <dbReference type="Proteomes" id="UP000193944"/>
    </source>
</evidence>
<sequence>CPNNQCCSQHGYCGYSKEYCGIGCLKSYGKCGTDFRCGEGFGLCNKTGYCCSKYGYCGNTKEYCGAGCQKSFGHCNK</sequence>
<protein>
    <recommendedName>
        <fullName evidence="8">Chitin-binding type-1 domain-containing protein</fullName>
    </recommendedName>
</protein>
<evidence type="ECO:0000256" key="2">
    <source>
        <dbReference type="ARBA" id="ARBA00022669"/>
    </source>
</evidence>
<feature type="domain" description="Chitin-binding type-1" evidence="8">
    <location>
        <begin position="28"/>
        <end position="77"/>
    </location>
</feature>
<keyword evidence="6" id="KW-0119">Carbohydrate metabolism</keyword>
<proteinExistence type="predicted"/>
<evidence type="ECO:0000256" key="7">
    <source>
        <dbReference type="PROSITE-ProRule" id="PRU00261"/>
    </source>
</evidence>
<keyword evidence="4" id="KW-0732">Signal</keyword>
<dbReference type="AlphaFoldDB" id="A0A1Y1XCT6"/>
<dbReference type="OrthoDB" id="2139884at2759"/>
<keyword evidence="2 7" id="KW-0147">Chitin-binding</keyword>
<organism evidence="9 10">
    <name type="scientific">Anaeromyces robustus</name>
    <dbReference type="NCBI Taxonomy" id="1754192"/>
    <lineage>
        <taxon>Eukaryota</taxon>
        <taxon>Fungi</taxon>
        <taxon>Fungi incertae sedis</taxon>
        <taxon>Chytridiomycota</taxon>
        <taxon>Chytridiomycota incertae sedis</taxon>
        <taxon>Neocallimastigomycetes</taxon>
        <taxon>Neocallimastigales</taxon>
        <taxon>Neocallimastigaceae</taxon>
        <taxon>Anaeromyces</taxon>
    </lineage>
</organism>
<feature type="domain" description="Chitin-binding type-1" evidence="8">
    <location>
        <begin position="1"/>
        <end position="24"/>
    </location>
</feature>
<dbReference type="PROSITE" id="PS00026">
    <property type="entry name" value="CHIT_BIND_I_1"/>
    <property type="match status" value="1"/>
</dbReference>
<dbReference type="STRING" id="1754192.A0A1Y1XCT6"/>
<evidence type="ECO:0000256" key="6">
    <source>
        <dbReference type="ARBA" id="ARBA00023277"/>
    </source>
</evidence>
<dbReference type="Proteomes" id="UP000193944">
    <property type="component" value="Unassembled WGS sequence"/>
</dbReference>
<feature type="disulfide bond" evidence="7">
    <location>
        <begin position="1"/>
        <end position="13"/>
    </location>
</feature>
<evidence type="ECO:0000259" key="8">
    <source>
        <dbReference type="PROSITE" id="PS50941"/>
    </source>
</evidence>
<comment type="cofactor">
    <cofactor evidence="1">
        <name>Co(2+)</name>
        <dbReference type="ChEBI" id="CHEBI:48828"/>
    </cofactor>
</comment>
<dbReference type="Pfam" id="PF00187">
    <property type="entry name" value="Chitin_bind_1"/>
    <property type="match status" value="2"/>
</dbReference>
<keyword evidence="3" id="KW-0479">Metal-binding</keyword>
<dbReference type="InterPro" id="IPR001002">
    <property type="entry name" value="Chitin-bd_1"/>
</dbReference>
<comment type="caution">
    <text evidence="9">The sequence shown here is derived from an EMBL/GenBank/DDBJ whole genome shotgun (WGS) entry which is preliminary data.</text>
</comment>
<feature type="disulfide bond" evidence="7">
    <location>
        <begin position="50"/>
        <end position="64"/>
    </location>
</feature>
<feature type="non-terminal residue" evidence="9">
    <location>
        <position position="1"/>
    </location>
</feature>
<keyword evidence="10" id="KW-1185">Reference proteome</keyword>
<keyword evidence="5" id="KW-0378">Hydrolase</keyword>